<name>A0A5B7G0A2_PORTR</name>
<comment type="caution">
    <text evidence="2">The sequence shown here is derived from an EMBL/GenBank/DDBJ whole genome shotgun (WGS) entry which is preliminary data.</text>
</comment>
<organism evidence="2 3">
    <name type="scientific">Portunus trituberculatus</name>
    <name type="common">Swimming crab</name>
    <name type="synonym">Neptunus trituberculatus</name>
    <dbReference type="NCBI Taxonomy" id="210409"/>
    <lineage>
        <taxon>Eukaryota</taxon>
        <taxon>Metazoa</taxon>
        <taxon>Ecdysozoa</taxon>
        <taxon>Arthropoda</taxon>
        <taxon>Crustacea</taxon>
        <taxon>Multicrustacea</taxon>
        <taxon>Malacostraca</taxon>
        <taxon>Eumalacostraca</taxon>
        <taxon>Eucarida</taxon>
        <taxon>Decapoda</taxon>
        <taxon>Pleocyemata</taxon>
        <taxon>Brachyura</taxon>
        <taxon>Eubrachyura</taxon>
        <taxon>Portunoidea</taxon>
        <taxon>Portunidae</taxon>
        <taxon>Portuninae</taxon>
        <taxon>Portunus</taxon>
    </lineage>
</organism>
<evidence type="ECO:0000313" key="3">
    <source>
        <dbReference type="Proteomes" id="UP000324222"/>
    </source>
</evidence>
<proteinExistence type="predicted"/>
<feature type="region of interest" description="Disordered" evidence="1">
    <location>
        <begin position="1"/>
        <end position="27"/>
    </location>
</feature>
<evidence type="ECO:0000256" key="1">
    <source>
        <dbReference type="SAM" id="MobiDB-lite"/>
    </source>
</evidence>
<dbReference type="AlphaFoldDB" id="A0A5B7G0A2"/>
<reference evidence="2 3" key="1">
    <citation type="submission" date="2019-05" db="EMBL/GenBank/DDBJ databases">
        <title>Another draft genome of Portunus trituberculatus and its Hox gene families provides insights of decapod evolution.</title>
        <authorList>
            <person name="Jeong J.-H."/>
            <person name="Song I."/>
            <person name="Kim S."/>
            <person name="Choi T."/>
            <person name="Kim D."/>
            <person name="Ryu S."/>
            <person name="Kim W."/>
        </authorList>
    </citation>
    <scope>NUCLEOTIDE SEQUENCE [LARGE SCALE GENOMIC DNA]</scope>
    <source>
        <tissue evidence="2">Muscle</tissue>
    </source>
</reference>
<sequence length="102" mass="10886">MSAITTSNAFSYLNPDTPSSTSSALPLQPHSQRIGKHAKLPLCTSYLLTPPPLPLSQPHLQFPLHCHLMESHSSSPSISPIPLLSSTPSPSSFLPTIEGQCT</sequence>
<protein>
    <submittedName>
        <fullName evidence="2">Uncharacterized protein</fullName>
    </submittedName>
</protein>
<dbReference type="EMBL" id="VSRR010009570">
    <property type="protein sequence ID" value="MPC50548.1"/>
    <property type="molecule type" value="Genomic_DNA"/>
</dbReference>
<gene>
    <name evidence="2" type="ORF">E2C01_044377</name>
</gene>
<accession>A0A5B7G0A2</accession>
<dbReference type="Proteomes" id="UP000324222">
    <property type="component" value="Unassembled WGS sequence"/>
</dbReference>
<keyword evidence="3" id="KW-1185">Reference proteome</keyword>
<evidence type="ECO:0000313" key="2">
    <source>
        <dbReference type="EMBL" id="MPC50548.1"/>
    </source>
</evidence>